<feature type="region of interest" description="Disordered" evidence="1">
    <location>
        <begin position="1"/>
        <end position="28"/>
    </location>
</feature>
<dbReference type="OrthoDB" id="5893955at2"/>
<dbReference type="AlphaFoldDB" id="A0A1N7PFF4"/>
<gene>
    <name evidence="2" type="ORF">SAMN05421686_109151</name>
</gene>
<organism evidence="2 3">
    <name type="scientific">Thalassolituus maritimus</name>
    <dbReference type="NCBI Taxonomy" id="484498"/>
    <lineage>
        <taxon>Bacteria</taxon>
        <taxon>Pseudomonadati</taxon>
        <taxon>Pseudomonadota</taxon>
        <taxon>Gammaproteobacteria</taxon>
        <taxon>Oceanospirillales</taxon>
        <taxon>Oceanospirillaceae</taxon>
        <taxon>Thalassolituus</taxon>
    </lineage>
</organism>
<evidence type="ECO:0000313" key="3">
    <source>
        <dbReference type="Proteomes" id="UP000185639"/>
    </source>
</evidence>
<dbReference type="EMBL" id="FTOH01000009">
    <property type="protein sequence ID" value="SIT09322.1"/>
    <property type="molecule type" value="Genomic_DNA"/>
</dbReference>
<name>A0A1N7PFF4_9GAMM</name>
<reference evidence="3" key="1">
    <citation type="submission" date="2017-01" db="EMBL/GenBank/DDBJ databases">
        <authorList>
            <person name="Varghese N."/>
            <person name="Submissions S."/>
        </authorList>
    </citation>
    <scope>NUCLEOTIDE SEQUENCE [LARGE SCALE GENOMIC DNA]</scope>
    <source>
        <strain evidence="3">DSM 24913</strain>
    </source>
</reference>
<keyword evidence="3" id="KW-1185">Reference proteome</keyword>
<sequence>MNRFRKEELRKHHEERAGLSSSDVDRMDSEDAVEIEVLELAKRIHIARFPEEYDHMYDSVSDARVRASGTNPMSDDYIAEVNVRRTTAPVMPLSASGVATSSDSWEIAYIEADRLIRGTSE</sequence>
<evidence type="ECO:0000256" key="1">
    <source>
        <dbReference type="SAM" id="MobiDB-lite"/>
    </source>
</evidence>
<evidence type="ECO:0000313" key="2">
    <source>
        <dbReference type="EMBL" id="SIT09322.1"/>
    </source>
</evidence>
<dbReference type="Proteomes" id="UP000185639">
    <property type="component" value="Unassembled WGS sequence"/>
</dbReference>
<dbReference type="STRING" id="484498.SAMN05421686_109151"/>
<proteinExistence type="predicted"/>
<protein>
    <submittedName>
        <fullName evidence="2">Uncharacterized protein</fullName>
    </submittedName>
</protein>
<accession>A0A1N7PFF4</accession>
<dbReference type="RefSeq" id="WP_076517233.1">
    <property type="nucleotide sequence ID" value="NZ_FTOH01000009.1"/>
</dbReference>